<reference evidence="2" key="1">
    <citation type="submission" date="2024-05" db="EMBL/GenBank/DDBJ databases">
        <title>Isolation and characterization of Sporomusa carbonis sp. nov., a carboxydotrophic hydrogenogen in the genus of Sporomusa isolated from a charcoal burning pile.</title>
        <authorList>
            <person name="Boeer T."/>
            <person name="Rosenbaum F."/>
            <person name="Eysell L."/>
            <person name="Mueller V."/>
            <person name="Daniel R."/>
            <person name="Poehlein A."/>
        </authorList>
    </citation>
    <scope>NUCLEOTIDE SEQUENCE [LARGE SCALE GENOMIC DNA]</scope>
    <source>
        <strain evidence="2">DSM 3132</strain>
    </source>
</reference>
<evidence type="ECO:0000256" key="1">
    <source>
        <dbReference type="SAM" id="Phobius"/>
    </source>
</evidence>
<keyword evidence="1" id="KW-0812">Transmembrane</keyword>
<name>A0ABZ3IX26_SPOA4</name>
<feature type="transmembrane region" description="Helical" evidence="1">
    <location>
        <begin position="98"/>
        <end position="115"/>
    </location>
</feature>
<evidence type="ECO:0000313" key="2">
    <source>
        <dbReference type="EMBL" id="XFO70379.1"/>
    </source>
</evidence>
<sequence>MLFQVMYMPGKQIIVQRDDPVTVRKKSGVNEKPNLREALALDILAYYWQKLAYQIVHKTTLWLLIVFFVTAVVAWGLSLVLYQQNVRYREANFARKTAAFYAAAALTLWLFTVIFK</sequence>
<organism evidence="2 3">
    <name type="scientific">Sporomusa acidovorans (strain ATCC 49682 / DSM 3132 / Mol)</name>
    <dbReference type="NCBI Taxonomy" id="1123286"/>
    <lineage>
        <taxon>Bacteria</taxon>
        <taxon>Bacillati</taxon>
        <taxon>Bacillota</taxon>
        <taxon>Negativicutes</taxon>
        <taxon>Selenomonadales</taxon>
        <taxon>Sporomusaceae</taxon>
        <taxon>Sporomusa</taxon>
    </lineage>
</organism>
<protein>
    <submittedName>
        <fullName evidence="2">Uncharacterized protein</fullName>
    </submittedName>
</protein>
<keyword evidence="1" id="KW-0472">Membrane</keyword>
<dbReference type="Proteomes" id="UP000216052">
    <property type="component" value="Chromosome"/>
</dbReference>
<dbReference type="EMBL" id="CP155571">
    <property type="protein sequence ID" value="XFO70379.1"/>
    <property type="molecule type" value="Genomic_DNA"/>
</dbReference>
<gene>
    <name evidence="2" type="ORF">SPACI_003670</name>
</gene>
<feature type="transmembrane region" description="Helical" evidence="1">
    <location>
        <begin position="61"/>
        <end position="82"/>
    </location>
</feature>
<keyword evidence="3" id="KW-1185">Reference proteome</keyword>
<keyword evidence="1" id="KW-1133">Transmembrane helix</keyword>
<accession>A0ABZ3IX26</accession>
<evidence type="ECO:0000313" key="3">
    <source>
        <dbReference type="Proteomes" id="UP000216052"/>
    </source>
</evidence>
<proteinExistence type="predicted"/>